<dbReference type="AlphaFoldDB" id="A0A975FWG8"/>
<dbReference type="Pfam" id="PF00722">
    <property type="entry name" value="Glyco_hydro_16"/>
    <property type="match status" value="1"/>
</dbReference>
<dbReference type="KEGG" id="caul:KCG34_13560"/>
<dbReference type="CDD" id="cd08023">
    <property type="entry name" value="GH16_laminarinase_like"/>
    <property type="match status" value="1"/>
</dbReference>
<dbReference type="EMBL" id="CP073078">
    <property type="protein sequence ID" value="QUD86127.1"/>
    <property type="molecule type" value="Genomic_DNA"/>
</dbReference>
<dbReference type="Proteomes" id="UP000676409">
    <property type="component" value="Chromosome"/>
</dbReference>
<evidence type="ECO:0000256" key="1">
    <source>
        <dbReference type="ARBA" id="ARBA00006865"/>
    </source>
</evidence>
<evidence type="ECO:0000313" key="3">
    <source>
        <dbReference type="EMBL" id="QUD86127.1"/>
    </source>
</evidence>
<dbReference type="GO" id="GO:0004553">
    <property type="term" value="F:hydrolase activity, hydrolyzing O-glycosyl compounds"/>
    <property type="evidence" value="ECO:0007669"/>
    <property type="project" value="InterPro"/>
</dbReference>
<keyword evidence="4" id="KW-1185">Reference proteome</keyword>
<dbReference type="PANTHER" id="PTHR10963">
    <property type="entry name" value="GLYCOSYL HYDROLASE-RELATED"/>
    <property type="match status" value="1"/>
</dbReference>
<dbReference type="GO" id="GO:0005975">
    <property type="term" value="P:carbohydrate metabolic process"/>
    <property type="evidence" value="ECO:0007669"/>
    <property type="project" value="InterPro"/>
</dbReference>
<dbReference type="InterPro" id="IPR000757">
    <property type="entry name" value="Beta-glucanase-like"/>
</dbReference>
<evidence type="ECO:0000313" key="4">
    <source>
        <dbReference type="Proteomes" id="UP000676409"/>
    </source>
</evidence>
<dbReference type="PANTHER" id="PTHR10963:SF55">
    <property type="entry name" value="GLYCOSIDE HYDROLASE FAMILY 16 PROTEIN"/>
    <property type="match status" value="1"/>
</dbReference>
<dbReference type="InterPro" id="IPR011049">
    <property type="entry name" value="Serralysin-like_metalloprot_C"/>
</dbReference>
<dbReference type="InterPro" id="IPR050546">
    <property type="entry name" value="Glycosyl_Hydrlase_16"/>
</dbReference>
<accession>A0A975FWG8</accession>
<dbReference type="Gene3D" id="2.60.120.200">
    <property type="match status" value="1"/>
</dbReference>
<evidence type="ECO:0000259" key="2">
    <source>
        <dbReference type="PROSITE" id="PS51762"/>
    </source>
</evidence>
<comment type="similarity">
    <text evidence="1">Belongs to the glycosyl hydrolase 16 family.</text>
</comment>
<name>A0A975FWG8_9CAUL</name>
<feature type="domain" description="GH16" evidence="2">
    <location>
        <begin position="216"/>
        <end position="476"/>
    </location>
</feature>
<dbReference type="GO" id="GO:0005509">
    <property type="term" value="F:calcium ion binding"/>
    <property type="evidence" value="ECO:0007669"/>
    <property type="project" value="InterPro"/>
</dbReference>
<protein>
    <submittedName>
        <fullName evidence="3">Family 16 glycosylhydrolase</fullName>
    </submittedName>
</protein>
<dbReference type="PRINTS" id="PR00313">
    <property type="entry name" value="CABNDNGRPT"/>
</dbReference>
<dbReference type="Pfam" id="PF00353">
    <property type="entry name" value="HemolysinCabind"/>
    <property type="match status" value="4"/>
</dbReference>
<dbReference type="SUPFAM" id="SSF49899">
    <property type="entry name" value="Concanavalin A-like lectins/glucanases"/>
    <property type="match status" value="1"/>
</dbReference>
<dbReference type="PROSITE" id="PS51762">
    <property type="entry name" value="GH16_2"/>
    <property type="match status" value="1"/>
</dbReference>
<dbReference type="InterPro" id="IPR013320">
    <property type="entry name" value="ConA-like_dom_sf"/>
</dbReference>
<organism evidence="3 4">
    <name type="scientific">Phenylobacterium montanum</name>
    <dbReference type="NCBI Taxonomy" id="2823693"/>
    <lineage>
        <taxon>Bacteria</taxon>
        <taxon>Pseudomonadati</taxon>
        <taxon>Pseudomonadota</taxon>
        <taxon>Alphaproteobacteria</taxon>
        <taxon>Caulobacterales</taxon>
        <taxon>Caulobacteraceae</taxon>
        <taxon>Phenylobacterium</taxon>
    </lineage>
</organism>
<dbReference type="SUPFAM" id="SSF51120">
    <property type="entry name" value="beta-Roll"/>
    <property type="match status" value="2"/>
</dbReference>
<gene>
    <name evidence="3" type="ORF">KCG34_13560</name>
</gene>
<reference evidence="3" key="1">
    <citation type="submission" date="2021-04" db="EMBL/GenBank/DDBJ databases">
        <title>The complete genome sequence of Caulobacter sp. S6.</title>
        <authorList>
            <person name="Tang Y."/>
            <person name="Ouyang W."/>
            <person name="Liu Q."/>
            <person name="Huang B."/>
            <person name="Guo Z."/>
            <person name="Lei P."/>
        </authorList>
    </citation>
    <scope>NUCLEOTIDE SEQUENCE</scope>
    <source>
        <strain evidence="3">S6</strain>
    </source>
</reference>
<dbReference type="InterPro" id="IPR001343">
    <property type="entry name" value="Hemolysn_Ca-bd"/>
</dbReference>
<dbReference type="Gene3D" id="2.150.10.10">
    <property type="entry name" value="Serralysin-like metalloprotease, C-terminal"/>
    <property type="match status" value="2"/>
</dbReference>
<sequence>MSYYNYYGALMARSANPAHYFYTSAADQTLTGDASADYLADSYGGGALVGGTADDTFSVVDSNEVVRVTTAAAVDTIVSWTNFIAPTNIDVLELKKGGKTGVANAAGDLLISGGTDDTLVGGAGADVMVDAGFGSDYFQIRGNGGYDVIYGFAASGAGHDFIQLAAGTYTSFAQVQAHLTQQGSDVLLTLSSTSAVLIRGATVAALTAADFAFNLDLHGALPVFDAEFDSLSLYNPSTGVGVWKTNFQSGIQSGPNAYTSRTLTSGAEQEIYVDPSFAGTGSAPLGLNPFSVGNGVLTITGAKAPTADVPALSGYKYASGLLTTQKSFAQLYGYFEMRAELPAGQGVWPGFWLLPTNGAWPPEADVVEQIGGPVIFNTVHYPNSSGTAVQSVFQTYLPTNTTGFHTYGMLWTASTLSWYVDGVEVASMATPADMNTPMYMLVNLALGGNFPGQVPSSFTSAQMQVDYIRAYTLQDLGLASGTDAAIHIAGGAGNDTYYVHNSGDTISVAAGTSNESVVAVVSYALPANIQHLTVQGSGLTGTGNGLNDTLTSLGGPNTLVGGSGTDTFYVNNVGDKVVEPAGHAGDIIISSVSYGLGGDQHVLRLSGAGLTATANAAGGSYLSAMASDDKLIGSAAGGDTFTVCFSNDLVQVAAGTPGDVILAYASYTLPANVDALTAAGGGNYVLTGNGASDILTAGKGADTLTGGGGNVTFVVAPGDHLETITDFGAHGVHDQIDVSAYQAAGITWHLVQHGTATWIDFANGDITELAGVAPSSLTLSGHDLI</sequence>
<proteinExistence type="inferred from homology"/>
<dbReference type="RefSeq" id="WP_211936179.1">
    <property type="nucleotide sequence ID" value="NZ_CP073078.1"/>
</dbReference>